<dbReference type="UniPathway" id="UPA00056">
    <property type="reaction ID" value="UER00096"/>
</dbReference>
<keyword evidence="5 7" id="KW-0411">Iron-sulfur</keyword>
<dbReference type="InterPro" id="IPR058579">
    <property type="entry name" value="IspG_C"/>
</dbReference>
<evidence type="ECO:0000313" key="12">
    <source>
        <dbReference type="Proteomes" id="UP000503399"/>
    </source>
</evidence>
<dbReference type="InterPro" id="IPR004588">
    <property type="entry name" value="IspG_bac-typ"/>
</dbReference>
<feature type="domain" description="IspG C-terminal" evidence="10">
    <location>
        <begin position="260"/>
        <end position="347"/>
    </location>
</feature>
<dbReference type="Pfam" id="PF04551">
    <property type="entry name" value="GcpE"/>
    <property type="match status" value="1"/>
</dbReference>
<dbReference type="EC" id="1.17.7.3" evidence="7"/>
<keyword evidence="1 7" id="KW-0004">4Fe-4S</keyword>
<evidence type="ECO:0000256" key="8">
    <source>
        <dbReference type="SAM" id="MobiDB-lite"/>
    </source>
</evidence>
<protein>
    <recommendedName>
        <fullName evidence="7">4-hydroxy-3-methylbut-2-en-1-yl diphosphate synthase (flavodoxin)</fullName>
        <ecNumber evidence="7">1.17.7.3</ecNumber>
    </recommendedName>
    <alternativeName>
        <fullName evidence="7">1-hydroxy-2-methyl-2-(E)-butenyl 4-diphosphate synthase</fullName>
    </alternativeName>
</protein>
<evidence type="ECO:0000256" key="6">
    <source>
        <dbReference type="ARBA" id="ARBA00023229"/>
    </source>
</evidence>
<comment type="similarity">
    <text evidence="7">Belongs to the IspG family.</text>
</comment>
<dbReference type="InterPro" id="IPR011005">
    <property type="entry name" value="Dihydropteroate_synth-like_sf"/>
</dbReference>
<dbReference type="GO" id="GO:0019288">
    <property type="term" value="P:isopentenyl diphosphate biosynthetic process, methylerythritol 4-phosphate pathway"/>
    <property type="evidence" value="ECO:0007669"/>
    <property type="project" value="UniProtKB-UniRule"/>
</dbReference>
<dbReference type="SUPFAM" id="SSF51717">
    <property type="entry name" value="Dihydropteroate synthetase-like"/>
    <property type="match status" value="1"/>
</dbReference>
<evidence type="ECO:0000256" key="3">
    <source>
        <dbReference type="ARBA" id="ARBA00023002"/>
    </source>
</evidence>
<dbReference type="GO" id="GO:0046429">
    <property type="term" value="F:4-hydroxy-3-methylbut-2-en-1-yl diphosphate synthase activity (ferredoxin)"/>
    <property type="evidence" value="ECO:0007669"/>
    <property type="project" value="UniProtKB-UniRule"/>
</dbReference>
<dbReference type="EMBL" id="LR778114">
    <property type="protein sequence ID" value="CAB1128764.1"/>
    <property type="molecule type" value="Genomic_DNA"/>
</dbReference>
<dbReference type="Gene3D" id="3.30.413.10">
    <property type="entry name" value="Sulfite Reductase Hemoprotein, domain 1"/>
    <property type="match status" value="1"/>
</dbReference>
<dbReference type="Proteomes" id="UP000503399">
    <property type="component" value="Chromosome"/>
</dbReference>
<keyword evidence="3 7" id="KW-0560">Oxidoreductase</keyword>
<dbReference type="InterPro" id="IPR058578">
    <property type="entry name" value="IspG_TIM"/>
</dbReference>
<feature type="binding site" evidence="7">
    <location>
        <position position="264"/>
    </location>
    <ligand>
        <name>[4Fe-4S] cluster</name>
        <dbReference type="ChEBI" id="CHEBI:49883"/>
    </ligand>
</feature>
<keyword evidence="4 7" id="KW-0408">Iron</keyword>
<comment type="cofactor">
    <cofactor evidence="7">
        <name>[4Fe-4S] cluster</name>
        <dbReference type="ChEBI" id="CHEBI:49883"/>
    </cofactor>
    <text evidence="7">Binds 1 [4Fe-4S] cluster.</text>
</comment>
<dbReference type="GO" id="GO:0141197">
    <property type="term" value="F:4-hydroxy-3-methylbut-2-enyl-diphosphate synthase activity (flavodoxin)"/>
    <property type="evidence" value="ECO:0007669"/>
    <property type="project" value="UniProtKB-EC"/>
</dbReference>
<dbReference type="GO" id="GO:0005506">
    <property type="term" value="F:iron ion binding"/>
    <property type="evidence" value="ECO:0007669"/>
    <property type="project" value="InterPro"/>
</dbReference>
<evidence type="ECO:0000256" key="2">
    <source>
        <dbReference type="ARBA" id="ARBA00022723"/>
    </source>
</evidence>
<dbReference type="AlphaFoldDB" id="A0A6F8ZFQ4"/>
<dbReference type="InterPro" id="IPR045854">
    <property type="entry name" value="NO2/SO3_Rdtase_4Fe4S_sf"/>
</dbReference>
<dbReference type="HAMAP" id="MF_00159">
    <property type="entry name" value="IspG"/>
    <property type="match status" value="1"/>
</dbReference>
<dbReference type="PANTHER" id="PTHR30454">
    <property type="entry name" value="4-HYDROXY-3-METHYLBUT-2-EN-1-YL DIPHOSPHATE SYNTHASE"/>
    <property type="match status" value="1"/>
</dbReference>
<dbReference type="Gene3D" id="3.20.20.20">
    <property type="entry name" value="Dihydropteroate synthase-like"/>
    <property type="match status" value="1"/>
</dbReference>
<dbReference type="Pfam" id="PF26540">
    <property type="entry name" value="GcpE_C"/>
    <property type="match status" value="1"/>
</dbReference>
<sequence length="381" mass="41169">MAAARRSRPVRVRDLVIGGGAPVVVQTMTKTDTRDVRATVDQIHRYVDAGCELVRVAVPDMEAAQAVGAIVRASPIPVVADIHFDYRLALEVLRQGVDKLRINPGNIGDPDRVRQVVTAARERGVPIRIGVNAGSLEKTVQADLGRTADALVESALRHIRILEDLNFTDIVVSLKASDVPTMIAAYRRMARERDYPLHLGVTEAGTPRQGTIKSAVGLGTLLAEGIGDTIRVSITAPGEDEIWIAWEILKSLGLRQRGPNIVACPTCGRLQFDMWPVTQELERRLATLDVPLTVAVMGCAVNGPGEAREADVGLAGGRQMGLIFRHGQIVRRVDQARMVEALWEEIQDAAREKRARTPGPAADKEASDAIAARTGAQGDHA</sequence>
<feature type="region of interest" description="Disordered" evidence="8">
    <location>
        <begin position="350"/>
        <end position="381"/>
    </location>
</feature>
<organism evidence="11 12">
    <name type="scientific">Candidatus Hydrogenisulfobacillus filiaventi</name>
    <dbReference type="NCBI Taxonomy" id="2707344"/>
    <lineage>
        <taxon>Bacteria</taxon>
        <taxon>Bacillati</taxon>
        <taxon>Bacillota</taxon>
        <taxon>Clostridia</taxon>
        <taxon>Eubacteriales</taxon>
        <taxon>Clostridiales Family XVII. Incertae Sedis</taxon>
        <taxon>Candidatus Hydrogenisulfobacillus</taxon>
    </lineage>
</organism>
<dbReference type="NCBIfam" id="TIGR00612">
    <property type="entry name" value="ispG_gcpE"/>
    <property type="match status" value="1"/>
</dbReference>
<dbReference type="PANTHER" id="PTHR30454:SF0">
    <property type="entry name" value="4-HYDROXY-3-METHYLBUT-2-EN-1-YL DIPHOSPHATE SYNTHASE (FERREDOXIN), CHLOROPLASTIC"/>
    <property type="match status" value="1"/>
</dbReference>
<evidence type="ECO:0000256" key="5">
    <source>
        <dbReference type="ARBA" id="ARBA00023014"/>
    </source>
</evidence>
<evidence type="ECO:0000313" key="11">
    <source>
        <dbReference type="EMBL" id="CAB1128764.1"/>
    </source>
</evidence>
<keyword evidence="12" id="KW-1185">Reference proteome</keyword>
<proteinExistence type="inferred from homology"/>
<feature type="binding site" evidence="7">
    <location>
        <position position="306"/>
    </location>
    <ligand>
        <name>[4Fe-4S] cluster</name>
        <dbReference type="ChEBI" id="CHEBI:49883"/>
    </ligand>
</feature>
<dbReference type="InterPro" id="IPR016425">
    <property type="entry name" value="IspG_bac"/>
</dbReference>
<evidence type="ECO:0000256" key="1">
    <source>
        <dbReference type="ARBA" id="ARBA00022485"/>
    </source>
</evidence>
<name>A0A6F8ZFQ4_9FIRM</name>
<feature type="binding site" evidence="7">
    <location>
        <position position="267"/>
    </location>
    <ligand>
        <name>[4Fe-4S] cluster</name>
        <dbReference type="ChEBI" id="CHEBI:49883"/>
    </ligand>
</feature>
<dbReference type="FunFam" id="3.20.20.20:FF:000001">
    <property type="entry name" value="4-hydroxy-3-methylbut-2-en-1-yl diphosphate synthase (flavodoxin)"/>
    <property type="match status" value="1"/>
</dbReference>
<evidence type="ECO:0000259" key="10">
    <source>
        <dbReference type="Pfam" id="PF26540"/>
    </source>
</evidence>
<feature type="binding site" evidence="7">
    <location>
        <position position="299"/>
    </location>
    <ligand>
        <name>[4Fe-4S] cluster</name>
        <dbReference type="ChEBI" id="CHEBI:49883"/>
    </ligand>
</feature>
<evidence type="ECO:0000256" key="4">
    <source>
        <dbReference type="ARBA" id="ARBA00023004"/>
    </source>
</evidence>
<gene>
    <name evidence="7 11" type="primary">ispG</name>
    <name evidence="11" type="ORF">R50_1258</name>
</gene>
<feature type="domain" description="IspG TIM-barrel" evidence="9">
    <location>
        <begin position="8"/>
        <end position="246"/>
    </location>
</feature>
<dbReference type="NCBIfam" id="NF001540">
    <property type="entry name" value="PRK00366.1"/>
    <property type="match status" value="1"/>
</dbReference>
<comment type="pathway">
    <text evidence="7">Isoprenoid biosynthesis; isopentenyl diphosphate biosynthesis via DXP pathway; isopentenyl diphosphate from 1-deoxy-D-xylulose 5-phosphate: step 5/6.</text>
</comment>
<comment type="catalytic activity">
    <reaction evidence="7">
        <text>(2E)-4-hydroxy-3-methylbut-2-enyl diphosphate + oxidized [flavodoxin] + H2O + 2 H(+) = 2-C-methyl-D-erythritol 2,4-cyclic diphosphate + reduced [flavodoxin]</text>
        <dbReference type="Rhea" id="RHEA:43604"/>
        <dbReference type="Rhea" id="RHEA-COMP:10622"/>
        <dbReference type="Rhea" id="RHEA-COMP:10623"/>
        <dbReference type="ChEBI" id="CHEBI:15377"/>
        <dbReference type="ChEBI" id="CHEBI:15378"/>
        <dbReference type="ChEBI" id="CHEBI:57618"/>
        <dbReference type="ChEBI" id="CHEBI:58210"/>
        <dbReference type="ChEBI" id="CHEBI:58483"/>
        <dbReference type="ChEBI" id="CHEBI:128753"/>
        <dbReference type="EC" id="1.17.7.3"/>
    </reaction>
</comment>
<comment type="function">
    <text evidence="7">Converts 2C-methyl-D-erythritol 2,4-cyclodiphosphate (ME-2,4cPP) into 1-hydroxy-2-methyl-2-(E)-butenyl 4-diphosphate.</text>
</comment>
<keyword evidence="2 7" id="KW-0479">Metal-binding</keyword>
<reference evidence="11 12" key="1">
    <citation type="submission" date="2020-02" db="EMBL/GenBank/DDBJ databases">
        <authorList>
            <person name="Hogendoorn C."/>
        </authorList>
    </citation>
    <scope>NUCLEOTIDE SEQUENCE [LARGE SCALE GENOMIC DNA]</scope>
    <source>
        <strain evidence="11">R501</strain>
    </source>
</reference>
<dbReference type="GO" id="GO:0051539">
    <property type="term" value="F:4 iron, 4 sulfur cluster binding"/>
    <property type="evidence" value="ECO:0007669"/>
    <property type="project" value="UniProtKB-UniRule"/>
</dbReference>
<dbReference type="GO" id="GO:0016114">
    <property type="term" value="P:terpenoid biosynthetic process"/>
    <property type="evidence" value="ECO:0007669"/>
    <property type="project" value="InterPro"/>
</dbReference>
<dbReference type="SUPFAM" id="SSF56014">
    <property type="entry name" value="Nitrite and sulphite reductase 4Fe-4S domain-like"/>
    <property type="match status" value="1"/>
</dbReference>
<dbReference type="KEGG" id="hfv:R50_1258"/>
<keyword evidence="6 7" id="KW-0414">Isoprene biosynthesis</keyword>
<evidence type="ECO:0000259" key="9">
    <source>
        <dbReference type="Pfam" id="PF04551"/>
    </source>
</evidence>
<evidence type="ECO:0000256" key="7">
    <source>
        <dbReference type="HAMAP-Rule" id="MF_00159"/>
    </source>
</evidence>
<accession>A0A6F8ZFQ4</accession>
<dbReference type="PIRSF" id="PIRSF004640">
    <property type="entry name" value="IspG"/>
    <property type="match status" value="1"/>
</dbReference>